<protein>
    <submittedName>
        <fullName evidence="1">Uncharacterized protein</fullName>
    </submittedName>
</protein>
<dbReference type="AlphaFoldDB" id="A0A2P2PA88"/>
<proteinExistence type="predicted"/>
<accession>A0A2P2PA88</accession>
<name>A0A2P2PA88_RHIMU</name>
<reference evidence="1" key="1">
    <citation type="submission" date="2018-02" db="EMBL/GenBank/DDBJ databases">
        <title>Rhizophora mucronata_Transcriptome.</title>
        <authorList>
            <person name="Meera S.P."/>
            <person name="Sreeshan A."/>
            <person name="Augustine A."/>
        </authorList>
    </citation>
    <scope>NUCLEOTIDE SEQUENCE</scope>
    <source>
        <tissue evidence="1">Leaf</tissue>
    </source>
</reference>
<organism evidence="1">
    <name type="scientific">Rhizophora mucronata</name>
    <name type="common">Asiatic mangrove</name>
    <dbReference type="NCBI Taxonomy" id="61149"/>
    <lineage>
        <taxon>Eukaryota</taxon>
        <taxon>Viridiplantae</taxon>
        <taxon>Streptophyta</taxon>
        <taxon>Embryophyta</taxon>
        <taxon>Tracheophyta</taxon>
        <taxon>Spermatophyta</taxon>
        <taxon>Magnoliopsida</taxon>
        <taxon>eudicotyledons</taxon>
        <taxon>Gunneridae</taxon>
        <taxon>Pentapetalae</taxon>
        <taxon>rosids</taxon>
        <taxon>fabids</taxon>
        <taxon>Malpighiales</taxon>
        <taxon>Rhizophoraceae</taxon>
        <taxon>Rhizophora</taxon>
    </lineage>
</organism>
<dbReference type="EMBL" id="GGEC01071135">
    <property type="protein sequence ID" value="MBX51619.1"/>
    <property type="molecule type" value="Transcribed_RNA"/>
</dbReference>
<sequence>MREEWNLVSYPKTYSKG</sequence>
<evidence type="ECO:0000313" key="1">
    <source>
        <dbReference type="EMBL" id="MBX51619.1"/>
    </source>
</evidence>